<keyword evidence="6" id="KW-0804">Transcription</keyword>
<keyword evidence="9" id="KW-1185">Reference proteome</keyword>
<keyword evidence="5" id="KW-0677">Repeat</keyword>
<dbReference type="Proteomes" id="UP001201812">
    <property type="component" value="Unassembled WGS sequence"/>
</dbReference>
<proteinExistence type="predicted"/>
<organism evidence="8 9">
    <name type="scientific">Ditylenchus destructor</name>
    <dbReference type="NCBI Taxonomy" id="166010"/>
    <lineage>
        <taxon>Eukaryota</taxon>
        <taxon>Metazoa</taxon>
        <taxon>Ecdysozoa</taxon>
        <taxon>Nematoda</taxon>
        <taxon>Chromadorea</taxon>
        <taxon>Rhabditida</taxon>
        <taxon>Tylenchina</taxon>
        <taxon>Tylenchomorpha</taxon>
        <taxon>Sphaerularioidea</taxon>
        <taxon>Anguinidae</taxon>
        <taxon>Anguininae</taxon>
        <taxon>Ditylenchus</taxon>
    </lineage>
</organism>
<dbReference type="EMBL" id="JAKKPZ010000002">
    <property type="protein sequence ID" value="KAI1725245.1"/>
    <property type="molecule type" value="Genomic_DNA"/>
</dbReference>
<evidence type="ECO:0000313" key="8">
    <source>
        <dbReference type="EMBL" id="KAI1725245.1"/>
    </source>
</evidence>
<sequence length="708" mass="79977">MQMVVPEYIEEEAIGTSGVPALIEPTNKKYCVVSGRCIILYEVETGKRINVLNHPSKVIGAHWTEGNLLSITANGEVLVWNLETGEILGNYSTSYKSLMWTYENDGVIFALGKNKTNDESMDMQDSNSEDSNTTPTSTSFCLFQLISEGDKQLTKQKPVFQQVLSITDPIAEKKCLAVTKGFAAICSQKEVKLLPLENSSLVSGPTSFSLRTKFDNVRDNSRIIFDCVHIQEDSLYVSLSIGRIYFWSRIRTCGLDHSNKSFINVCGSSFCFVVSSHRTIFTGDGECAIAKWNLNTSGAGRWYRAEYLNVEAPVERLLLSADASLLVAVLADNGTYVLKTATMTVVSRAQTLLASMASPFQWMGINIDPAQPDYVVTNARLGNIQWLDPTKWRTITLFDVSEENPPPRDYFDSPDYFWLNPYLICPTVTRIVTCEARRNDPHKTYIKFYKRMKLGSMNDIKLDDSIVSHRRIIAVRSNLDEVLNPTDEDMASEEYLRIDEHGYMDCFISDSNRTGKWIKDMTRAKVCWQNSSITHCSRIRRGNFATVNTINDQRFLIIWRLSQLIVSEYIDCLRGMKQVEWAPITVSTSDTASKSILLITTEFGVTSYNTHSRSFLWKIVLPSEFSLFSNNHICFIHDSKRVIRFGPIDGAVIDVQHFSLPQEKIVAIGRDENTRFIGISSRGGSKKGPMLKQLYFFGVDVIQKLSIT</sequence>
<protein>
    <submittedName>
        <fullName evidence="8">Uncharacterized protein</fullName>
    </submittedName>
</protein>
<comment type="subcellular location">
    <subcellularLocation>
        <location evidence="1">Nucleus</location>
        <location evidence="1">Nucleolus</location>
    </subcellularLocation>
</comment>
<keyword evidence="4" id="KW-0853">WD repeat</keyword>
<reference evidence="8" key="1">
    <citation type="submission" date="2022-01" db="EMBL/GenBank/DDBJ databases">
        <title>Genome Sequence Resource for Two Populations of Ditylenchus destructor, the Migratory Endoparasitic Phytonematode.</title>
        <authorList>
            <person name="Zhang H."/>
            <person name="Lin R."/>
            <person name="Xie B."/>
        </authorList>
    </citation>
    <scope>NUCLEOTIDE SEQUENCE</scope>
    <source>
        <strain evidence="8">BazhouSP</strain>
    </source>
</reference>
<evidence type="ECO:0000256" key="7">
    <source>
        <dbReference type="ARBA" id="ARBA00023242"/>
    </source>
</evidence>
<dbReference type="SUPFAM" id="SSF69322">
    <property type="entry name" value="Tricorn protease domain 2"/>
    <property type="match status" value="1"/>
</dbReference>
<dbReference type="GO" id="GO:2000234">
    <property type="term" value="P:positive regulation of rRNA processing"/>
    <property type="evidence" value="ECO:0007669"/>
    <property type="project" value="TreeGrafter"/>
</dbReference>
<dbReference type="InterPro" id="IPR015943">
    <property type="entry name" value="WD40/YVTN_repeat-like_dom_sf"/>
</dbReference>
<dbReference type="AlphaFoldDB" id="A0AAD4NGB1"/>
<keyword evidence="2" id="KW-0690">Ribosome biogenesis</keyword>
<comment type="caution">
    <text evidence="8">The sequence shown here is derived from an EMBL/GenBank/DDBJ whole genome shotgun (WGS) entry which is preliminary data.</text>
</comment>
<evidence type="ECO:0000256" key="2">
    <source>
        <dbReference type="ARBA" id="ARBA00022517"/>
    </source>
</evidence>
<dbReference type="Gene3D" id="2.130.10.10">
    <property type="entry name" value="YVTN repeat-like/Quinoprotein amine dehydrogenase"/>
    <property type="match status" value="1"/>
</dbReference>
<dbReference type="InterPro" id="IPR053826">
    <property type="entry name" value="WDR75"/>
</dbReference>
<keyword evidence="7" id="KW-0539">Nucleus</keyword>
<evidence type="ECO:0000256" key="1">
    <source>
        <dbReference type="ARBA" id="ARBA00004604"/>
    </source>
</evidence>
<dbReference type="GO" id="GO:0032040">
    <property type="term" value="C:small-subunit processome"/>
    <property type="evidence" value="ECO:0007669"/>
    <property type="project" value="InterPro"/>
</dbReference>
<dbReference type="GO" id="GO:0006364">
    <property type="term" value="P:rRNA processing"/>
    <property type="evidence" value="ECO:0007669"/>
    <property type="project" value="UniProtKB-KW"/>
</dbReference>
<accession>A0AAD4NGB1</accession>
<evidence type="ECO:0000256" key="6">
    <source>
        <dbReference type="ARBA" id="ARBA00023163"/>
    </source>
</evidence>
<evidence type="ECO:0000256" key="5">
    <source>
        <dbReference type="ARBA" id="ARBA00022737"/>
    </source>
</evidence>
<dbReference type="PANTHER" id="PTHR44215:SF1">
    <property type="entry name" value="WD REPEAT-CONTAINING PROTEIN 75"/>
    <property type="match status" value="1"/>
</dbReference>
<dbReference type="PANTHER" id="PTHR44215">
    <property type="entry name" value="WD REPEAT-CONTAINING PROTEIN 75"/>
    <property type="match status" value="1"/>
</dbReference>
<gene>
    <name evidence="8" type="ORF">DdX_01896</name>
</gene>
<evidence type="ECO:0000256" key="3">
    <source>
        <dbReference type="ARBA" id="ARBA00022552"/>
    </source>
</evidence>
<evidence type="ECO:0000256" key="4">
    <source>
        <dbReference type="ARBA" id="ARBA00022574"/>
    </source>
</evidence>
<name>A0AAD4NGB1_9BILA</name>
<dbReference type="GO" id="GO:0045943">
    <property type="term" value="P:positive regulation of transcription by RNA polymerase I"/>
    <property type="evidence" value="ECO:0007669"/>
    <property type="project" value="InterPro"/>
</dbReference>
<dbReference type="GO" id="GO:0003723">
    <property type="term" value="F:RNA binding"/>
    <property type="evidence" value="ECO:0007669"/>
    <property type="project" value="InterPro"/>
</dbReference>
<keyword evidence="3" id="KW-0698">rRNA processing</keyword>
<evidence type="ECO:0000313" key="9">
    <source>
        <dbReference type="Proteomes" id="UP001201812"/>
    </source>
</evidence>